<feature type="domain" description="Arginosuccinate synthase C-terminal" evidence="9">
    <location>
        <begin position="183"/>
        <end position="360"/>
    </location>
</feature>
<dbReference type="InterPro" id="IPR024074">
    <property type="entry name" value="AS_cat/multimer_dom_body"/>
</dbReference>
<comment type="pathway">
    <text evidence="1">Amino-acid biosynthesis; L-arginine biosynthesis; L-arginine from L-ornithine and carbamoyl phosphate: step 2/3.</text>
</comment>
<dbReference type="Pfam" id="PF20979">
    <property type="entry name" value="Arginosuc_syn_C"/>
    <property type="match status" value="1"/>
</dbReference>
<keyword evidence="6" id="KW-0547">Nucleotide-binding</keyword>
<gene>
    <name evidence="10" type="ORF">DEJ47_24970</name>
</gene>
<evidence type="ECO:0000313" key="11">
    <source>
        <dbReference type="Proteomes" id="UP000323046"/>
    </source>
</evidence>
<dbReference type="EMBL" id="CP029193">
    <property type="protein sequence ID" value="QES29251.1"/>
    <property type="molecule type" value="Genomic_DNA"/>
</dbReference>
<dbReference type="UniPathway" id="UPA00068">
    <property type="reaction ID" value="UER00113"/>
</dbReference>
<feature type="domain" description="Arginosuccinate synthase-like N-terminal" evidence="8">
    <location>
        <begin position="11"/>
        <end position="169"/>
    </location>
</feature>
<reference evidence="10 11" key="1">
    <citation type="submission" date="2018-05" db="EMBL/GenBank/DDBJ databases">
        <title>Streptomyces venezuelae.</title>
        <authorList>
            <person name="Kim W."/>
            <person name="Lee N."/>
            <person name="Cho B.-K."/>
        </authorList>
    </citation>
    <scope>NUCLEOTIDE SEQUENCE [LARGE SCALE GENOMIC DNA]</scope>
    <source>
        <strain evidence="10 11">ATCC 14583</strain>
    </source>
</reference>
<dbReference type="SUPFAM" id="SSF69864">
    <property type="entry name" value="Argininosuccinate synthetase, C-terminal domain"/>
    <property type="match status" value="1"/>
</dbReference>
<dbReference type="InterPro" id="IPR014729">
    <property type="entry name" value="Rossmann-like_a/b/a_fold"/>
</dbReference>
<dbReference type="SUPFAM" id="SSF52402">
    <property type="entry name" value="Adenine nucleotide alpha hydrolases-like"/>
    <property type="match status" value="1"/>
</dbReference>
<accession>A0A5P2BJD7</accession>
<dbReference type="GO" id="GO:0006526">
    <property type="term" value="P:L-arginine biosynthetic process"/>
    <property type="evidence" value="ECO:0007669"/>
    <property type="project" value="UniProtKB-UniPathway"/>
</dbReference>
<keyword evidence="4" id="KW-0436">Ligase</keyword>
<evidence type="ECO:0000256" key="2">
    <source>
        <dbReference type="ARBA" id="ARBA00012286"/>
    </source>
</evidence>
<name>A0A5P2BJD7_STRVZ</name>
<evidence type="ECO:0000256" key="4">
    <source>
        <dbReference type="ARBA" id="ARBA00022598"/>
    </source>
</evidence>
<evidence type="ECO:0000256" key="1">
    <source>
        <dbReference type="ARBA" id="ARBA00004967"/>
    </source>
</evidence>
<dbReference type="Pfam" id="PF00764">
    <property type="entry name" value="Arginosuc_synth"/>
    <property type="match status" value="1"/>
</dbReference>
<dbReference type="AlphaFoldDB" id="A0A5P2BJD7"/>
<dbReference type="GO" id="GO:0000050">
    <property type="term" value="P:urea cycle"/>
    <property type="evidence" value="ECO:0007669"/>
    <property type="project" value="TreeGrafter"/>
</dbReference>
<evidence type="ECO:0000313" key="10">
    <source>
        <dbReference type="EMBL" id="QES29251.1"/>
    </source>
</evidence>
<dbReference type="GO" id="GO:0005524">
    <property type="term" value="F:ATP binding"/>
    <property type="evidence" value="ECO:0007669"/>
    <property type="project" value="UniProtKB-KW"/>
</dbReference>
<keyword evidence="3" id="KW-0055">Arginine biosynthesis</keyword>
<dbReference type="OrthoDB" id="9801641at2"/>
<dbReference type="PANTHER" id="PTHR11587:SF2">
    <property type="entry name" value="ARGININOSUCCINATE SYNTHASE"/>
    <property type="match status" value="1"/>
</dbReference>
<dbReference type="InterPro" id="IPR048267">
    <property type="entry name" value="Arginosuc_syn_N"/>
</dbReference>
<sequence>MDLKQLKGLRVGLFTSGGLSGTAVAAWLAANDVDVTCYVADIGQRAPLPPGELARHLAGLGLKTRTVDLRAEMADMALDLVTYQATYEGGYWNTTGAARAVLVAGLGPVLREEGCDILAHGCVGGGNDQSRFARYAARFTPDLTVFTPWTASWMLERFPTRAAMSTYLRELGYPKELTDWADYSIDGNLAGCSHESDLLEDLGNPPASVAPLMTVWPQAAAAEPETFTVRFEGGRPVAMDGVGVSPLDAVQRANALGGRHGVSLRTVVENRVNGTKCRGVYEAPGLDVLSPCLDALYHACLDKPSSQLFRRLSTELGTAVYEGRFHDTYGRAAASAVDLLAGGVSGTVEATLYRGNIQVTRLFELTEAPGTARQTRFTHGGHHWITQPVHAA</sequence>
<dbReference type="Gene3D" id="3.90.1260.10">
    <property type="entry name" value="Argininosuccinate synthetase, chain A, domain 2"/>
    <property type="match status" value="1"/>
</dbReference>
<dbReference type="Gene3D" id="3.40.50.620">
    <property type="entry name" value="HUPs"/>
    <property type="match status" value="1"/>
</dbReference>
<dbReference type="EC" id="6.3.4.5" evidence="2"/>
<dbReference type="RefSeq" id="WP_150171811.1">
    <property type="nucleotide sequence ID" value="NZ_CP029193.1"/>
</dbReference>
<protein>
    <recommendedName>
        <fullName evidence="2">argininosuccinate synthase</fullName>
        <ecNumber evidence="2">6.3.4.5</ecNumber>
    </recommendedName>
</protein>
<evidence type="ECO:0000259" key="8">
    <source>
        <dbReference type="Pfam" id="PF00764"/>
    </source>
</evidence>
<dbReference type="GO" id="GO:0005737">
    <property type="term" value="C:cytoplasm"/>
    <property type="evidence" value="ECO:0007669"/>
    <property type="project" value="TreeGrafter"/>
</dbReference>
<evidence type="ECO:0000256" key="6">
    <source>
        <dbReference type="ARBA" id="ARBA00022741"/>
    </source>
</evidence>
<dbReference type="PANTHER" id="PTHR11587">
    <property type="entry name" value="ARGININOSUCCINATE SYNTHASE"/>
    <property type="match status" value="1"/>
</dbReference>
<evidence type="ECO:0000256" key="7">
    <source>
        <dbReference type="ARBA" id="ARBA00022840"/>
    </source>
</evidence>
<dbReference type="GO" id="GO:0004055">
    <property type="term" value="F:argininosuccinate synthase activity"/>
    <property type="evidence" value="ECO:0007669"/>
    <property type="project" value="UniProtKB-EC"/>
</dbReference>
<dbReference type="GO" id="GO:0000053">
    <property type="term" value="P:argininosuccinate metabolic process"/>
    <property type="evidence" value="ECO:0007669"/>
    <property type="project" value="TreeGrafter"/>
</dbReference>
<keyword evidence="5" id="KW-0028">Amino-acid biosynthesis</keyword>
<evidence type="ECO:0000259" key="9">
    <source>
        <dbReference type="Pfam" id="PF20979"/>
    </source>
</evidence>
<keyword evidence="7" id="KW-0067">ATP-binding</keyword>
<proteinExistence type="predicted"/>
<dbReference type="InterPro" id="IPR048268">
    <property type="entry name" value="Arginosuc_syn_C"/>
</dbReference>
<evidence type="ECO:0000256" key="3">
    <source>
        <dbReference type="ARBA" id="ARBA00022571"/>
    </source>
</evidence>
<evidence type="ECO:0000256" key="5">
    <source>
        <dbReference type="ARBA" id="ARBA00022605"/>
    </source>
</evidence>
<dbReference type="Proteomes" id="UP000323046">
    <property type="component" value="Chromosome"/>
</dbReference>
<dbReference type="InterPro" id="IPR001518">
    <property type="entry name" value="Arginosuc_synth"/>
</dbReference>
<keyword evidence="11" id="KW-1185">Reference proteome</keyword>
<organism evidence="10 11">
    <name type="scientific">Streptomyces venezuelae</name>
    <dbReference type="NCBI Taxonomy" id="54571"/>
    <lineage>
        <taxon>Bacteria</taxon>
        <taxon>Bacillati</taxon>
        <taxon>Actinomycetota</taxon>
        <taxon>Actinomycetes</taxon>
        <taxon>Kitasatosporales</taxon>
        <taxon>Streptomycetaceae</taxon>
        <taxon>Streptomyces</taxon>
    </lineage>
</organism>